<dbReference type="InterPro" id="IPR002372">
    <property type="entry name" value="PQQ_rpt_dom"/>
</dbReference>
<feature type="domain" description="SLH" evidence="1">
    <location>
        <begin position="701"/>
        <end position="760"/>
    </location>
</feature>
<dbReference type="InterPro" id="IPR001119">
    <property type="entry name" value="SLH_dom"/>
</dbReference>
<evidence type="ECO:0000313" key="2">
    <source>
        <dbReference type="EMBL" id="MCU6793201.1"/>
    </source>
</evidence>
<feature type="domain" description="SLH" evidence="1">
    <location>
        <begin position="637"/>
        <end position="700"/>
    </location>
</feature>
<gene>
    <name evidence="2" type="ORF">OB236_13845</name>
</gene>
<organism evidence="2 3">
    <name type="scientific">Paenibacillus baimaensis</name>
    <dbReference type="NCBI Taxonomy" id="2982185"/>
    <lineage>
        <taxon>Bacteria</taxon>
        <taxon>Bacillati</taxon>
        <taxon>Bacillota</taxon>
        <taxon>Bacilli</taxon>
        <taxon>Bacillales</taxon>
        <taxon>Paenibacillaceae</taxon>
        <taxon>Paenibacillus</taxon>
    </lineage>
</organism>
<protein>
    <submittedName>
        <fullName evidence="2">S-layer homology domain-containing protein</fullName>
    </submittedName>
</protein>
<dbReference type="Proteomes" id="UP001652445">
    <property type="component" value="Unassembled WGS sequence"/>
</dbReference>
<dbReference type="SMART" id="SM00564">
    <property type="entry name" value="PQQ"/>
    <property type="match status" value="7"/>
</dbReference>
<dbReference type="EMBL" id="JAOQIO010000038">
    <property type="protein sequence ID" value="MCU6793201.1"/>
    <property type="molecule type" value="Genomic_DNA"/>
</dbReference>
<dbReference type="InterPro" id="IPR051465">
    <property type="entry name" value="Cell_Envelope_Struct_Comp"/>
</dbReference>
<dbReference type="SMART" id="SM00635">
    <property type="entry name" value="BID_2"/>
    <property type="match status" value="2"/>
</dbReference>
<dbReference type="PROSITE" id="PS51272">
    <property type="entry name" value="SLH"/>
    <property type="match status" value="3"/>
</dbReference>
<dbReference type="Pfam" id="PF02368">
    <property type="entry name" value="Big_2"/>
    <property type="match status" value="2"/>
</dbReference>
<reference evidence="2 3" key="1">
    <citation type="submission" date="2022-09" db="EMBL/GenBank/DDBJ databases">
        <authorList>
            <person name="Han X.L."/>
            <person name="Wang Q."/>
            <person name="Lu T."/>
        </authorList>
    </citation>
    <scope>NUCLEOTIDE SEQUENCE [LARGE SCALE GENOMIC DNA]</scope>
    <source>
        <strain evidence="2 3">WQ 127069</strain>
    </source>
</reference>
<dbReference type="SUPFAM" id="SSF49373">
    <property type="entry name" value="Invasin/intimin cell-adhesion fragments"/>
    <property type="match status" value="1"/>
</dbReference>
<name>A0ABT2UEZ7_9BACL</name>
<dbReference type="Pfam" id="PF00395">
    <property type="entry name" value="SLH"/>
    <property type="match status" value="3"/>
</dbReference>
<dbReference type="Pfam" id="PF13360">
    <property type="entry name" value="PQQ_2"/>
    <property type="match status" value="1"/>
</dbReference>
<dbReference type="InterPro" id="IPR018391">
    <property type="entry name" value="PQQ_b-propeller_rpt"/>
</dbReference>
<dbReference type="Gene3D" id="2.40.10.480">
    <property type="match status" value="1"/>
</dbReference>
<dbReference type="SUPFAM" id="SSF50998">
    <property type="entry name" value="Quinoprotein alcohol dehydrogenase-like"/>
    <property type="match status" value="1"/>
</dbReference>
<dbReference type="InterPro" id="IPR011047">
    <property type="entry name" value="Quinoprotein_ADH-like_sf"/>
</dbReference>
<dbReference type="InterPro" id="IPR003343">
    <property type="entry name" value="Big_2"/>
</dbReference>
<dbReference type="Gene3D" id="2.60.40.1080">
    <property type="match status" value="2"/>
</dbReference>
<dbReference type="RefSeq" id="WP_262684504.1">
    <property type="nucleotide sequence ID" value="NZ_JAOQIO010000038.1"/>
</dbReference>
<feature type="domain" description="SLH" evidence="1">
    <location>
        <begin position="576"/>
        <end position="636"/>
    </location>
</feature>
<dbReference type="PANTHER" id="PTHR43308:SF5">
    <property type="entry name" value="S-LAYER PROTEIN _ PEPTIDOGLYCAN ENDO-BETA-N-ACETYLGLUCOSAMINIDASE"/>
    <property type="match status" value="1"/>
</dbReference>
<dbReference type="InterPro" id="IPR008964">
    <property type="entry name" value="Invasin/intimin_cell_adhesion"/>
</dbReference>
<evidence type="ECO:0000259" key="1">
    <source>
        <dbReference type="PROSITE" id="PS51272"/>
    </source>
</evidence>
<evidence type="ECO:0000313" key="3">
    <source>
        <dbReference type="Proteomes" id="UP001652445"/>
    </source>
</evidence>
<proteinExistence type="predicted"/>
<comment type="caution">
    <text evidence="2">The sequence shown here is derived from an EMBL/GenBank/DDBJ whole genome shotgun (WGS) entry which is preliminary data.</text>
</comment>
<accession>A0ABT2UEZ7</accession>
<dbReference type="PANTHER" id="PTHR43308">
    <property type="entry name" value="OUTER MEMBRANE PROTEIN ALPHA-RELATED"/>
    <property type="match status" value="1"/>
</dbReference>
<dbReference type="Gene3D" id="2.40.128.630">
    <property type="match status" value="3"/>
</dbReference>
<keyword evidence="3" id="KW-1185">Reference proteome</keyword>
<sequence>MLKQGWHIQRRMVLGITVLSCLFGTLESQVHAIPISNLTTPVIDNFPRILPDLLILPNTNLGNVSLMWDYPAADLIDPKGSPVVAADGTVYLGYNQFVFTGFVGMVSAVTREGKSKWNNLTSDQLLVSPTIGPDGTLYMGVGSVKYNEGKFIAMNPDGTLKWSASIGLVDAKPVFGSDGTIYVAAKDGTLYALHSNDGTVQWSSKVGFKSTAYMAIGKDGTIFLGNESNVLFAVKPNGSIKWTYQAGGVVNTVPVLGADGTIYVSAADSKLYAISPSGTKQSEYTFGGNPFSPVIGSDGTIYTGATDQTVYALQPNLTLKWKTVFNKAITPTVIGPNGSIHLLTASGMVHALNPSDGSTQWRYGISTPDMALAPTIGEDGTVYASGMKEAKLNLYALRVKVNGITLNKTQATLQTGASESLSAALSPNNAPNKKVIWSSSKNGVASVDNEGNVTAVSSGTATITARTEDGGLAATCEVTVTNPAGTIEVQSVSIQPAELSVKVGHNGKLKGSVLPGSASNQGLLWSSSNPGIAQVNDSGQVTGIAPGRASITAKTVDGGFTAASQITVLQGTMTAPGSDAFTDIEGHWASEEIARAYELHITNGYPDFTFRPNGSITRAEFVVMLMNGLKPELQPSELGFVDSDEIGIWAQTSTSQAVQLGIVSGYPDGTFRPEANITHAEMAAMVFKALGIPLSAVTTTSYSDDSDIPEWARGAVSTVEKTGIIIVGGKTTGLFAPIDLSTRAEAAAWIVKMMDIKNKK</sequence>